<protein>
    <submittedName>
        <fullName evidence="1">DUF1000-domain-containing protein</fullName>
    </submittedName>
</protein>
<dbReference type="EMBL" id="KZ819780">
    <property type="protein sequence ID" value="PWN52384.1"/>
    <property type="molecule type" value="Genomic_DNA"/>
</dbReference>
<proteinExistence type="predicted"/>
<name>A0ACD0P2V9_9BASI</name>
<dbReference type="Proteomes" id="UP000245626">
    <property type="component" value="Unassembled WGS sequence"/>
</dbReference>
<gene>
    <name evidence="1" type="ORF">IE53DRAFT_286741</name>
</gene>
<sequence length="273" mass="30672">MPHRRKRRQKLPSFQPLPFPSRLPTMVRKQRAIPSLLREWEKVKRKKKKRMSCSHQHHSCGHNHGEGDDDDHVEPGQGQQDLLYSLIDKQGVTCLNESSPDMALAILKPFDQRKDETTYLESDCDDQLILRIPFTSSVKIRSLLFKSGPPDQTPDQLHLYVNLDHQPLDFDSAASSTPPPTSKLESVPVTREVVEFPLRASKFSDVRNLTIFVPSSLGGETSRIYFLGFKGESSNVGRSAAPTNIVYESAPRLQDHAKVKGTESGANSFGQGR</sequence>
<keyword evidence="2" id="KW-1185">Reference proteome</keyword>
<reference evidence="1 2" key="1">
    <citation type="journal article" date="2018" name="Mol. Biol. Evol.">
        <title>Broad Genomic Sampling Reveals a Smut Pathogenic Ancestry of the Fungal Clade Ustilaginomycotina.</title>
        <authorList>
            <person name="Kijpornyongpan T."/>
            <person name="Mondo S.J."/>
            <person name="Barry K."/>
            <person name="Sandor L."/>
            <person name="Lee J."/>
            <person name="Lipzen A."/>
            <person name="Pangilinan J."/>
            <person name="LaButti K."/>
            <person name="Hainaut M."/>
            <person name="Henrissat B."/>
            <person name="Grigoriev I.V."/>
            <person name="Spatafora J.W."/>
            <person name="Aime M.C."/>
        </authorList>
    </citation>
    <scope>NUCLEOTIDE SEQUENCE [LARGE SCALE GENOMIC DNA]</scope>
    <source>
        <strain evidence="1 2">SA 807</strain>
    </source>
</reference>
<evidence type="ECO:0000313" key="1">
    <source>
        <dbReference type="EMBL" id="PWN52384.1"/>
    </source>
</evidence>
<organism evidence="1 2">
    <name type="scientific">Violaceomyces palustris</name>
    <dbReference type="NCBI Taxonomy" id="1673888"/>
    <lineage>
        <taxon>Eukaryota</taxon>
        <taxon>Fungi</taxon>
        <taxon>Dikarya</taxon>
        <taxon>Basidiomycota</taxon>
        <taxon>Ustilaginomycotina</taxon>
        <taxon>Ustilaginomycetes</taxon>
        <taxon>Violaceomycetales</taxon>
        <taxon>Violaceomycetaceae</taxon>
        <taxon>Violaceomyces</taxon>
    </lineage>
</organism>
<accession>A0ACD0P2V9</accession>
<evidence type="ECO:0000313" key="2">
    <source>
        <dbReference type="Proteomes" id="UP000245626"/>
    </source>
</evidence>